<dbReference type="Proteomes" id="UP000422736">
    <property type="component" value="Chromosome 2"/>
</dbReference>
<protein>
    <submittedName>
        <fullName evidence="3">DNA repair protein XRS2</fullName>
    </submittedName>
</protein>
<keyword evidence="4" id="KW-1185">Reference proteome</keyword>
<dbReference type="CDD" id="cd00027">
    <property type="entry name" value="BRCT"/>
    <property type="match status" value="1"/>
</dbReference>
<feature type="compositionally biased region" description="Basic and acidic residues" evidence="1">
    <location>
        <begin position="515"/>
        <end position="528"/>
    </location>
</feature>
<dbReference type="PROSITE" id="PS50006">
    <property type="entry name" value="FHA_DOMAIN"/>
    <property type="match status" value="1"/>
</dbReference>
<dbReference type="InterPro" id="IPR000253">
    <property type="entry name" value="FHA_dom"/>
</dbReference>
<dbReference type="CDD" id="cd00060">
    <property type="entry name" value="FHA"/>
    <property type="match status" value="1"/>
</dbReference>
<feature type="compositionally biased region" description="Basic and acidic residues" evidence="1">
    <location>
        <begin position="363"/>
        <end position="377"/>
    </location>
</feature>
<name>A0ABX6EV96_KLUMA</name>
<dbReference type="InterPro" id="IPR008984">
    <property type="entry name" value="SMAD_FHA_dom_sf"/>
</dbReference>
<dbReference type="SMART" id="SM00240">
    <property type="entry name" value="FHA"/>
    <property type="match status" value="1"/>
</dbReference>
<feature type="compositionally biased region" description="Polar residues" evidence="1">
    <location>
        <begin position="785"/>
        <end position="800"/>
    </location>
</feature>
<organism evidence="3 4">
    <name type="scientific">Kluyveromyces marxianus</name>
    <name type="common">Yeast</name>
    <name type="synonym">Candida kefyr</name>
    <dbReference type="NCBI Taxonomy" id="4911"/>
    <lineage>
        <taxon>Eukaryota</taxon>
        <taxon>Fungi</taxon>
        <taxon>Dikarya</taxon>
        <taxon>Ascomycota</taxon>
        <taxon>Saccharomycotina</taxon>
        <taxon>Saccharomycetes</taxon>
        <taxon>Saccharomycetales</taxon>
        <taxon>Saccharomycetaceae</taxon>
        <taxon>Kluyveromyces</taxon>
    </lineage>
</organism>
<accession>A0ABX6EV96</accession>
<dbReference type="Pfam" id="PF00498">
    <property type="entry name" value="FHA"/>
    <property type="match status" value="1"/>
</dbReference>
<dbReference type="SUPFAM" id="SSF49879">
    <property type="entry name" value="SMAD/FHA domain"/>
    <property type="match status" value="1"/>
</dbReference>
<reference evidence="3 4" key="1">
    <citation type="submission" date="2016-03" db="EMBL/GenBank/DDBJ databases">
        <title>How can Kluyveromyces marxianus grow so fast - potential evolutionary course in Saccharomyces Complex revealed by comparative genomics.</title>
        <authorList>
            <person name="Mo W."/>
            <person name="Lu W."/>
            <person name="Yang X."/>
            <person name="Qi J."/>
            <person name="Lv H."/>
        </authorList>
    </citation>
    <scope>NUCLEOTIDE SEQUENCE [LARGE SCALE GENOMIC DNA]</scope>
    <source>
        <strain evidence="3 4">FIM1</strain>
    </source>
</reference>
<feature type="compositionally biased region" description="Basic and acidic residues" evidence="1">
    <location>
        <begin position="456"/>
        <end position="474"/>
    </location>
</feature>
<evidence type="ECO:0000313" key="3">
    <source>
        <dbReference type="EMBL" id="QGN14804.1"/>
    </source>
</evidence>
<proteinExistence type="predicted"/>
<gene>
    <name evidence="3" type="primary">XRS2</name>
    <name evidence="3" type="ORF">FIM1_1475</name>
</gene>
<feature type="compositionally biased region" description="Basic and acidic residues" evidence="1">
    <location>
        <begin position="484"/>
        <end position="508"/>
    </location>
</feature>
<evidence type="ECO:0000259" key="2">
    <source>
        <dbReference type="PROSITE" id="PS50006"/>
    </source>
</evidence>
<feature type="region of interest" description="Disordered" evidence="1">
    <location>
        <begin position="784"/>
        <end position="829"/>
    </location>
</feature>
<sequence>MWIISYGYEDASGKHYSQCKALKECTEYSIGRSVNCELRIQQDKSISRVHLVVKYEKNELSITNKGKLTKVNNKPVRIDECIVIQNHDIVFDIGGSPINVEIHFSYQEWKIPHKLSLEEEKSTILQYGVKLCESFSKKSTLQVFSEGSSHTGCLFALIKGVPVVSTEFLNCICQLLKEDNYLNFESSFQAIIRRFNLFPSYNHVPNVLSNICIMVFEQKLFDTLRYTIESGGGMIKLLTSTSEIDGSVIDNEKKIIVLSTNTVTDTQASKMNTSFSNKFSEFGIVTHSLNDFVNALINNDLNALSEQKKPTTEEPTREISQPVVVKSKARIKPKVQRLDSLTCFGGGNQLKIENSEYNTPSKTSDDSWNKGSEHESKSTNSFEAVEPTPIVPKSSEIVTPPTDTKENISSITTAFAKENEPSIALDSKKRKRRPKVQQLGNLMMRDIPKVATESFQEQRDGDSKRIKLETDTSTEKPILAKSLPRNDKEDSNLIKYKYDSTKLGKENDATNNRYKQNDDLDDVRKGVISDESTPQDQPSSFETSEKSSPRVTDRPRSIAKLETNLPERRKTNDIVSAIAETKQKEVRRFQEGIFEVDQSELTESSLEEFKNVAKVEKIKVKPRILHPTVVSDKSAIWAGRKNFKRFTKKWPLYMKSYSIEANTGHIPYPKDNNNNRYIAMKRFDYRKDGKSEENNGINIEIDFRLPNRMEGSNELSLQQSGETESAQESRVASGFGFKSKPKSVPERNTLFITEDDDDSYDYDAPAAHNQLVVHGNKIEMEDDISLQSNRSVSFGTNSLERSNSADADTDDDDDENNTRRFNFRSRRRK</sequence>
<evidence type="ECO:0000256" key="1">
    <source>
        <dbReference type="SAM" id="MobiDB-lite"/>
    </source>
</evidence>
<feature type="domain" description="FHA" evidence="2">
    <location>
        <begin position="28"/>
        <end position="67"/>
    </location>
</feature>
<feature type="compositionally biased region" description="Polar residues" evidence="1">
    <location>
        <begin position="351"/>
        <end position="362"/>
    </location>
</feature>
<dbReference type="Gene3D" id="2.60.200.20">
    <property type="match status" value="1"/>
</dbReference>
<reference evidence="3 4" key="2">
    <citation type="submission" date="2019-11" db="EMBL/GenBank/DDBJ databases">
        <authorList>
            <person name="Lu H."/>
        </authorList>
    </citation>
    <scope>NUCLEOTIDE SEQUENCE [LARGE SCALE GENOMIC DNA]</scope>
    <source>
        <strain evidence="3 4">FIM1</strain>
    </source>
</reference>
<feature type="region of interest" description="Disordered" evidence="1">
    <location>
        <begin position="349"/>
        <end position="557"/>
    </location>
</feature>
<evidence type="ECO:0000313" key="4">
    <source>
        <dbReference type="Proteomes" id="UP000422736"/>
    </source>
</evidence>
<dbReference type="EMBL" id="CP015055">
    <property type="protein sequence ID" value="QGN14804.1"/>
    <property type="molecule type" value="Genomic_DNA"/>
</dbReference>
<feature type="compositionally biased region" description="Polar residues" evidence="1">
    <location>
        <begin position="530"/>
        <end position="542"/>
    </location>
</feature>
<feature type="compositionally biased region" description="Basic and acidic residues" evidence="1">
    <location>
        <begin position="543"/>
        <end position="556"/>
    </location>
</feature>
<feature type="compositionally biased region" description="Polar residues" evidence="1">
    <location>
        <begin position="713"/>
        <end position="730"/>
    </location>
</feature>
<feature type="region of interest" description="Disordered" evidence="1">
    <location>
        <begin position="712"/>
        <end position="763"/>
    </location>
</feature>